<keyword evidence="4" id="KW-0456">Lyase</keyword>
<dbReference type="Gene3D" id="3.40.50.1100">
    <property type="match status" value="2"/>
</dbReference>
<evidence type="ECO:0000259" key="3">
    <source>
        <dbReference type="Pfam" id="PF00291"/>
    </source>
</evidence>
<dbReference type="InterPro" id="IPR036052">
    <property type="entry name" value="TrpB-like_PALP_sf"/>
</dbReference>
<evidence type="ECO:0000313" key="4">
    <source>
        <dbReference type="EMBL" id="SMX38181.1"/>
    </source>
</evidence>
<accession>A0A238K5J1</accession>
<protein>
    <submittedName>
        <fullName evidence="4">Diaminopropionate ammonia-lyase</fullName>
        <ecNumber evidence="4">4.3.1.15</ecNumber>
    </submittedName>
</protein>
<dbReference type="EMBL" id="FXYD01000002">
    <property type="protein sequence ID" value="SMX38181.1"/>
    <property type="molecule type" value="Genomic_DNA"/>
</dbReference>
<keyword evidence="2" id="KW-0663">Pyridoxal phosphate</keyword>
<dbReference type="OrthoDB" id="34584at2"/>
<dbReference type="GO" id="GO:0008838">
    <property type="term" value="F:diaminopropionate ammonia-lyase activity"/>
    <property type="evidence" value="ECO:0007669"/>
    <property type="project" value="UniProtKB-EC"/>
</dbReference>
<sequence length="349" mass="36176">MRDSFDNPYIQTGLPEFQHMPKDDASNVMALLAKCPAHKATPLLDMPELAEQIGVAQLHVKDERGRMGLGSFKALGAAYAIACEAADRVVDGHWETALTGEVFITASAGNHGLSVAAGARLFGAKAIIYLAESVPEAFADRLRAIGADVVRAGATYEDSLDAANESADAGQGTLLSDGSWPGYTTLPSRVMEGYLQLAVEVAEQIDEPPTHIFLQAGVGGLAAAVAAYARAVWTDGPVIVVVEPDAAPALIESMRAGEIVTTEGPVSEMGRLDCKTPSMIALAGLARDANTFVTITEDDASQAVNVLAEHGLTTTPSGGAGFAAALNGFDGMAPDARVLVILSEGAEDV</sequence>
<name>A0A238K5J1_9RHOB</name>
<dbReference type="PANTHER" id="PTHR42937">
    <property type="match status" value="1"/>
</dbReference>
<dbReference type="EC" id="4.3.1.15" evidence="4"/>
<dbReference type="Proteomes" id="UP000203464">
    <property type="component" value="Unassembled WGS sequence"/>
</dbReference>
<dbReference type="PANTHER" id="PTHR42937:SF1">
    <property type="entry name" value="DIAMINOPROPIONATE AMMONIA-LYASE"/>
    <property type="match status" value="1"/>
</dbReference>
<dbReference type="Pfam" id="PF00291">
    <property type="entry name" value="PALP"/>
    <property type="match status" value="1"/>
</dbReference>
<dbReference type="InterPro" id="IPR001926">
    <property type="entry name" value="TrpB-like_PALP"/>
</dbReference>
<evidence type="ECO:0000313" key="5">
    <source>
        <dbReference type="Proteomes" id="UP000203464"/>
    </source>
</evidence>
<proteinExistence type="predicted"/>
<evidence type="ECO:0000256" key="2">
    <source>
        <dbReference type="ARBA" id="ARBA00022898"/>
    </source>
</evidence>
<gene>
    <name evidence="4" type="primary">dpaL</name>
    <name evidence="4" type="ORF">OCA8868_01721</name>
</gene>
<comment type="cofactor">
    <cofactor evidence="1">
        <name>pyridoxal 5'-phosphate</name>
        <dbReference type="ChEBI" id="CHEBI:597326"/>
    </cofactor>
</comment>
<dbReference type="SUPFAM" id="SSF53686">
    <property type="entry name" value="Tryptophan synthase beta subunit-like PLP-dependent enzymes"/>
    <property type="match status" value="1"/>
</dbReference>
<dbReference type="AlphaFoldDB" id="A0A238K5J1"/>
<feature type="domain" description="Tryptophan synthase beta chain-like PALP" evidence="3">
    <location>
        <begin position="37"/>
        <end position="343"/>
    </location>
</feature>
<reference evidence="5" key="1">
    <citation type="submission" date="2017-05" db="EMBL/GenBank/DDBJ databases">
        <authorList>
            <person name="Rodrigo-Torres L."/>
            <person name="Arahal R. D."/>
            <person name="Lucena T."/>
        </authorList>
    </citation>
    <scope>NUCLEOTIDE SEQUENCE [LARGE SCALE GENOMIC DNA]</scope>
    <source>
        <strain evidence="5">CECT 8868</strain>
    </source>
</reference>
<evidence type="ECO:0000256" key="1">
    <source>
        <dbReference type="ARBA" id="ARBA00001933"/>
    </source>
</evidence>
<keyword evidence="5" id="KW-1185">Reference proteome</keyword>
<organism evidence="4 5">
    <name type="scientific">Octadecabacter ascidiaceicola</name>
    <dbReference type="NCBI Taxonomy" id="1655543"/>
    <lineage>
        <taxon>Bacteria</taxon>
        <taxon>Pseudomonadati</taxon>
        <taxon>Pseudomonadota</taxon>
        <taxon>Alphaproteobacteria</taxon>
        <taxon>Rhodobacterales</taxon>
        <taxon>Roseobacteraceae</taxon>
        <taxon>Octadecabacter</taxon>
    </lineage>
</organism>
<dbReference type="RefSeq" id="WP_093996103.1">
    <property type="nucleotide sequence ID" value="NZ_FXYD01000002.1"/>
</dbReference>